<reference evidence="2 3" key="1">
    <citation type="submission" date="2021-07" db="EMBL/GenBank/DDBJ databases">
        <title>The Aristolochia fimbriata genome: insights into angiosperm evolution, floral development and chemical biosynthesis.</title>
        <authorList>
            <person name="Jiao Y."/>
        </authorList>
    </citation>
    <scope>NUCLEOTIDE SEQUENCE [LARGE SCALE GENOMIC DNA]</scope>
    <source>
        <strain evidence="2">IBCAS-2021</strain>
        <tissue evidence="2">Leaf</tissue>
    </source>
</reference>
<sequence>MQLIDEKGFEMTERGRSTNGTKFSRRPLQCACIYRVPRARSLLGRKESVTVVVIYSSTFMGMEKRTKKIKVDGEKKICKTGKPGYDSSRFWARKSGDGDVGGASHAACEETTAGHVSICGGKQRPLQIPF</sequence>
<gene>
    <name evidence="2" type="ORF">H6P81_010017</name>
</gene>
<accession>A0AAV7EMJ6</accession>
<evidence type="ECO:0000313" key="3">
    <source>
        <dbReference type="Proteomes" id="UP000825729"/>
    </source>
</evidence>
<feature type="compositionally biased region" description="Basic and acidic residues" evidence="1">
    <location>
        <begin position="1"/>
        <end position="16"/>
    </location>
</feature>
<feature type="region of interest" description="Disordered" evidence="1">
    <location>
        <begin position="1"/>
        <end position="21"/>
    </location>
</feature>
<comment type="caution">
    <text evidence="2">The sequence shown here is derived from an EMBL/GenBank/DDBJ whole genome shotgun (WGS) entry which is preliminary data.</text>
</comment>
<name>A0AAV7EMJ6_ARIFI</name>
<evidence type="ECO:0000256" key="1">
    <source>
        <dbReference type="SAM" id="MobiDB-lite"/>
    </source>
</evidence>
<protein>
    <submittedName>
        <fullName evidence="2">Uncharacterized protein</fullName>
    </submittedName>
</protein>
<proteinExistence type="predicted"/>
<evidence type="ECO:0000313" key="2">
    <source>
        <dbReference type="EMBL" id="KAG9450052.1"/>
    </source>
</evidence>
<dbReference type="Proteomes" id="UP000825729">
    <property type="component" value="Unassembled WGS sequence"/>
</dbReference>
<organism evidence="2 3">
    <name type="scientific">Aristolochia fimbriata</name>
    <name type="common">White veined hardy Dutchman's pipe vine</name>
    <dbReference type="NCBI Taxonomy" id="158543"/>
    <lineage>
        <taxon>Eukaryota</taxon>
        <taxon>Viridiplantae</taxon>
        <taxon>Streptophyta</taxon>
        <taxon>Embryophyta</taxon>
        <taxon>Tracheophyta</taxon>
        <taxon>Spermatophyta</taxon>
        <taxon>Magnoliopsida</taxon>
        <taxon>Magnoliidae</taxon>
        <taxon>Piperales</taxon>
        <taxon>Aristolochiaceae</taxon>
        <taxon>Aristolochia</taxon>
    </lineage>
</organism>
<dbReference type="AlphaFoldDB" id="A0AAV7EMJ6"/>
<dbReference type="EMBL" id="JAINDJ010000004">
    <property type="protein sequence ID" value="KAG9450052.1"/>
    <property type="molecule type" value="Genomic_DNA"/>
</dbReference>
<keyword evidence="3" id="KW-1185">Reference proteome</keyword>